<feature type="region of interest" description="Disordered" evidence="1">
    <location>
        <begin position="50"/>
        <end position="75"/>
    </location>
</feature>
<evidence type="ECO:0000313" key="2">
    <source>
        <dbReference type="EMBL" id="OHX10058.1"/>
    </source>
</evidence>
<name>A0A1S1WSV7_9NEIS</name>
<organism evidence="2 4">
    <name type="scientific">Chromobacterium sphagni</name>
    <dbReference type="NCBI Taxonomy" id="1903179"/>
    <lineage>
        <taxon>Bacteria</taxon>
        <taxon>Pseudomonadati</taxon>
        <taxon>Pseudomonadota</taxon>
        <taxon>Betaproteobacteria</taxon>
        <taxon>Neisseriales</taxon>
        <taxon>Chromobacteriaceae</taxon>
        <taxon>Chromobacterium</taxon>
    </lineage>
</organism>
<proteinExistence type="predicted"/>
<evidence type="ECO:0000256" key="1">
    <source>
        <dbReference type="SAM" id="MobiDB-lite"/>
    </source>
</evidence>
<accession>A0A1S1WSV7</accession>
<dbReference type="STRING" id="1903179.BI347_19020"/>
<reference evidence="2 4" key="1">
    <citation type="submission" date="2016-09" db="EMBL/GenBank/DDBJ databases">
        <title>Chromobacterium muskegensis sp. nov., an insecticidal bacterium isolated from Sphagnum bogs.</title>
        <authorList>
            <person name="Sparks M.E."/>
            <person name="Blackburn M.B."/>
            <person name="Gundersen-Rindal D.E."/>
            <person name="Mitchell A."/>
            <person name="Farrar R."/>
            <person name="Kuhar D."/>
        </authorList>
    </citation>
    <scope>NUCLEOTIDE SEQUENCE [LARGE SCALE GENOMIC DNA]</scope>
    <source>
        <strain evidence="2 4">37-2</strain>
    </source>
</reference>
<gene>
    <name evidence="3" type="ORF">BI347_19020</name>
    <name evidence="2" type="ORF">BI347_22370</name>
</gene>
<dbReference type="EMBL" id="MKCS01000005">
    <property type="protein sequence ID" value="OHX10058.1"/>
    <property type="molecule type" value="Genomic_DNA"/>
</dbReference>
<sequence>MQGMPSADYNSLSFVVKDAQGNIQKNMPYILKDGKGQIFKGVTDKYGRTQRIHTSDPNDLSVHLDHGATGMNLEE</sequence>
<dbReference type="Proteomes" id="UP000180088">
    <property type="component" value="Unassembled WGS sequence"/>
</dbReference>
<dbReference type="AlphaFoldDB" id="A0A1S1WSV7"/>
<comment type="caution">
    <text evidence="2">The sequence shown here is derived from an EMBL/GenBank/DDBJ whole genome shotgun (WGS) entry which is preliminary data.</text>
</comment>
<dbReference type="EMBL" id="MKCS01000003">
    <property type="protein sequence ID" value="OHX10623.1"/>
    <property type="molecule type" value="Genomic_DNA"/>
</dbReference>
<evidence type="ECO:0000313" key="3">
    <source>
        <dbReference type="EMBL" id="OHX10623.1"/>
    </source>
</evidence>
<protein>
    <submittedName>
        <fullName evidence="2">Uncharacterized protein</fullName>
    </submittedName>
</protein>
<evidence type="ECO:0000313" key="4">
    <source>
        <dbReference type="Proteomes" id="UP000180088"/>
    </source>
</evidence>